<name>A0A9P6GS53_9PLEO</name>
<evidence type="ECO:0000313" key="1">
    <source>
        <dbReference type="EMBL" id="KAF9740847.1"/>
    </source>
</evidence>
<organism evidence="1 2">
    <name type="scientific">Paraphaeosphaeria minitans</name>
    <dbReference type="NCBI Taxonomy" id="565426"/>
    <lineage>
        <taxon>Eukaryota</taxon>
        <taxon>Fungi</taxon>
        <taxon>Dikarya</taxon>
        <taxon>Ascomycota</taxon>
        <taxon>Pezizomycotina</taxon>
        <taxon>Dothideomycetes</taxon>
        <taxon>Pleosporomycetidae</taxon>
        <taxon>Pleosporales</taxon>
        <taxon>Massarineae</taxon>
        <taxon>Didymosphaeriaceae</taxon>
        <taxon>Paraphaeosphaeria</taxon>
    </lineage>
</organism>
<accession>A0A9P6GS53</accession>
<dbReference type="EMBL" id="WJXW01000001">
    <property type="protein sequence ID" value="KAF9740847.1"/>
    <property type="molecule type" value="Genomic_DNA"/>
</dbReference>
<keyword evidence="2" id="KW-1185">Reference proteome</keyword>
<dbReference type="Proteomes" id="UP000756921">
    <property type="component" value="Unassembled WGS sequence"/>
</dbReference>
<evidence type="ECO:0000313" key="2">
    <source>
        <dbReference type="Proteomes" id="UP000756921"/>
    </source>
</evidence>
<protein>
    <submittedName>
        <fullName evidence="1">Uncharacterized protein</fullName>
    </submittedName>
</protein>
<comment type="caution">
    <text evidence="1">The sequence shown here is derived from an EMBL/GenBank/DDBJ whole genome shotgun (WGS) entry which is preliminary data.</text>
</comment>
<gene>
    <name evidence="1" type="ORF">PMIN01_00386</name>
</gene>
<sequence>MTPEERETYTDHYFENGTCFPREEPLHPLGQVDELVIKLAALETCQKIHRDSPVGATNISIPRIQNVTDRLFYNKDWMTTIYWNITDNKQYAVGIRFAVDWQNAMYPHESLNMDFYRCKELIYSTAGCGFAGDRAGPVGSGVGLYRHQNHILLVEVESRELFENERVANPRRILPLKPQEGMVTYVHSPLPTPGVTTVYVYVTTSGVAEASPTPVGSTNAGLLDY</sequence>
<dbReference type="AlphaFoldDB" id="A0A9P6GS53"/>
<proteinExistence type="predicted"/>
<reference evidence="1" key="1">
    <citation type="journal article" date="2020" name="Mol. Plant Microbe Interact.">
        <title>Genome Sequence of the Biocontrol Agent Coniothyrium minitans strain Conio (IMI 134523).</title>
        <authorList>
            <person name="Patel D."/>
            <person name="Shittu T.A."/>
            <person name="Baroncelli R."/>
            <person name="Muthumeenakshi S."/>
            <person name="Osborne T.H."/>
            <person name="Janganan T.K."/>
            <person name="Sreenivasaprasad S."/>
        </authorList>
    </citation>
    <scope>NUCLEOTIDE SEQUENCE</scope>
    <source>
        <strain evidence="1">Conio</strain>
    </source>
</reference>
<dbReference type="OrthoDB" id="10459129at2759"/>